<sequence length="193" mass="21312">MPSMSILTRSRPLISKSPFFKSISTFPFLSQHPLISDDPPPPSAAESPPQPPFSASNWRNPNPNSGSTSPTLTPLTIIQSTAQTSDAASLMNLFADWMTSQRWNDMKNMFEVWIRSLDKNGKPYKPDVGLYNHYLRANLMIGASAGVMLDLVEGMEGFGIVPNTASFNLVLKAMAQGRETKAADKLLERFESF</sequence>
<evidence type="ECO:0000313" key="2">
    <source>
        <dbReference type="EMBL" id="GAA0168668.1"/>
    </source>
</evidence>
<dbReference type="PANTHER" id="PTHR47205">
    <property type="entry name" value="OS07G0599000 PROTEIN"/>
    <property type="match status" value="1"/>
</dbReference>
<feature type="region of interest" description="Disordered" evidence="1">
    <location>
        <begin position="31"/>
        <end position="73"/>
    </location>
</feature>
<dbReference type="AlphaFoldDB" id="A0AAV3QYB7"/>
<dbReference type="Proteomes" id="UP001454036">
    <property type="component" value="Unassembled WGS sequence"/>
</dbReference>
<keyword evidence="3" id="KW-1185">Reference proteome</keyword>
<organism evidence="2 3">
    <name type="scientific">Lithospermum erythrorhizon</name>
    <name type="common">Purple gromwell</name>
    <name type="synonym">Lithospermum officinale var. erythrorhizon</name>
    <dbReference type="NCBI Taxonomy" id="34254"/>
    <lineage>
        <taxon>Eukaryota</taxon>
        <taxon>Viridiplantae</taxon>
        <taxon>Streptophyta</taxon>
        <taxon>Embryophyta</taxon>
        <taxon>Tracheophyta</taxon>
        <taxon>Spermatophyta</taxon>
        <taxon>Magnoliopsida</taxon>
        <taxon>eudicotyledons</taxon>
        <taxon>Gunneridae</taxon>
        <taxon>Pentapetalae</taxon>
        <taxon>asterids</taxon>
        <taxon>lamiids</taxon>
        <taxon>Boraginales</taxon>
        <taxon>Boraginaceae</taxon>
        <taxon>Boraginoideae</taxon>
        <taxon>Lithospermeae</taxon>
        <taxon>Lithospermum</taxon>
    </lineage>
</organism>
<dbReference type="PANTHER" id="PTHR47205:SF1">
    <property type="entry name" value="OS07G0599000 PROTEIN"/>
    <property type="match status" value="1"/>
</dbReference>
<dbReference type="InterPro" id="IPR011990">
    <property type="entry name" value="TPR-like_helical_dom_sf"/>
</dbReference>
<reference evidence="2 3" key="1">
    <citation type="submission" date="2024-01" db="EMBL/GenBank/DDBJ databases">
        <title>The complete chloroplast genome sequence of Lithospermum erythrorhizon: insights into the phylogenetic relationship among Boraginaceae species and the maternal lineages of purple gromwells.</title>
        <authorList>
            <person name="Okada T."/>
            <person name="Watanabe K."/>
        </authorList>
    </citation>
    <scope>NUCLEOTIDE SEQUENCE [LARGE SCALE GENOMIC DNA]</scope>
</reference>
<dbReference type="EMBL" id="BAABME010039452">
    <property type="protein sequence ID" value="GAA0168668.1"/>
    <property type="molecule type" value="Genomic_DNA"/>
</dbReference>
<protein>
    <recommendedName>
        <fullName evidence="4">Pentatricopeptide repeat-containing protein</fullName>
    </recommendedName>
</protein>
<dbReference type="InterPro" id="IPR044605">
    <property type="entry name" value="At1g26460-like"/>
</dbReference>
<accession>A0AAV3QYB7</accession>
<gene>
    <name evidence="2" type="ORF">LIER_43823</name>
</gene>
<dbReference type="Gene3D" id="1.25.40.10">
    <property type="entry name" value="Tetratricopeptide repeat domain"/>
    <property type="match status" value="1"/>
</dbReference>
<evidence type="ECO:0008006" key="4">
    <source>
        <dbReference type="Google" id="ProtNLM"/>
    </source>
</evidence>
<evidence type="ECO:0000256" key="1">
    <source>
        <dbReference type="SAM" id="MobiDB-lite"/>
    </source>
</evidence>
<feature type="compositionally biased region" description="Pro residues" evidence="1">
    <location>
        <begin position="38"/>
        <end position="52"/>
    </location>
</feature>
<proteinExistence type="predicted"/>
<comment type="caution">
    <text evidence="2">The sequence shown here is derived from an EMBL/GenBank/DDBJ whole genome shotgun (WGS) entry which is preliminary data.</text>
</comment>
<evidence type="ECO:0000313" key="3">
    <source>
        <dbReference type="Proteomes" id="UP001454036"/>
    </source>
</evidence>
<feature type="compositionally biased region" description="Low complexity" evidence="1">
    <location>
        <begin position="53"/>
        <end position="73"/>
    </location>
</feature>
<name>A0AAV3QYB7_LITER</name>